<dbReference type="PANTHER" id="PTHR30595">
    <property type="entry name" value="GLPR-RELATED TRANSCRIPTIONAL REPRESSOR"/>
    <property type="match status" value="1"/>
</dbReference>
<dbReference type="Gene3D" id="3.30.565.60">
    <property type="match status" value="1"/>
</dbReference>
<dbReference type="InterPro" id="IPR007421">
    <property type="entry name" value="Schlafen_AlbA_2_dom"/>
</dbReference>
<dbReference type="Proteomes" id="UP000614424">
    <property type="component" value="Unassembled WGS sequence"/>
</dbReference>
<organism evidence="2 3">
    <name type="scientific">Candidatus Desulfobia pelagia</name>
    <dbReference type="NCBI Taxonomy" id="2841692"/>
    <lineage>
        <taxon>Bacteria</taxon>
        <taxon>Pseudomonadati</taxon>
        <taxon>Thermodesulfobacteriota</taxon>
        <taxon>Desulfobulbia</taxon>
        <taxon>Desulfobulbales</taxon>
        <taxon>Desulfobulbaceae</taxon>
        <taxon>Candidatus Desulfobia</taxon>
    </lineage>
</organism>
<evidence type="ECO:0000313" key="3">
    <source>
        <dbReference type="Proteomes" id="UP000614424"/>
    </source>
</evidence>
<gene>
    <name evidence="2" type="ORF">H8E41_02180</name>
</gene>
<name>A0A8J6TAU7_9BACT</name>
<dbReference type="Pfam" id="PF13749">
    <property type="entry name" value="HATPase_c_4"/>
    <property type="match status" value="1"/>
</dbReference>
<dbReference type="EMBL" id="JACNJZ010000047">
    <property type="protein sequence ID" value="MBC8316684.1"/>
    <property type="molecule type" value="Genomic_DNA"/>
</dbReference>
<dbReference type="Pfam" id="PF04326">
    <property type="entry name" value="SLFN_AlbA_2"/>
    <property type="match status" value="1"/>
</dbReference>
<dbReference type="AlphaFoldDB" id="A0A8J6TAU7"/>
<protein>
    <submittedName>
        <fullName evidence="2">Putative DNA binding domain-containing protein</fullName>
    </submittedName>
</protein>
<proteinExistence type="predicted"/>
<dbReference type="InterPro" id="IPR038461">
    <property type="entry name" value="Schlafen_AlbA_2_dom_sf"/>
</dbReference>
<dbReference type="PANTHER" id="PTHR30595:SF6">
    <property type="entry name" value="SCHLAFEN ALBA-2 DOMAIN-CONTAINING PROTEIN"/>
    <property type="match status" value="1"/>
</dbReference>
<dbReference type="InterPro" id="IPR038475">
    <property type="entry name" value="RecG_C_sf"/>
</dbReference>
<sequence length="546" mass="61955">MSIENEQCDCKSLKAIRGKTAVWEETAKDCVCFANGQGGKLLFGIEDDEALPPADQQVEVALLERLRKRIGELTVNVQVLPHIITAENGGQYVELTIARSVGVASTSDGRYYLRVADTCQPVVGDDVLRLANERPGHPWEAMTLPGLSRDHLDSSKIKAFVSAIRASNRVKIFVKEKSAVELLDHYHLAAGQDLTHLGILLLGSATHRARLGTSPVVQFLKFDEHDQKVNKLVWDDYSLSPVELVDAVWHEVADFRESYELPEGMFRRTIPAFDEKVVRELLVNALVHRPYTQRGDIFLNLYPDRLEVVNPGRLPLGVTPHNILHASRRRNDGLARVFHDLELMEREGSGFDLIYDRMLSSGRPAPVTVEENDAVRVTIQRRMGHPQVIRLIAEADRRFHLRQRERISLGILAQSEGMTAREFAKQLELTDITDTKNWLGRLLDLGLVHSSGRTQATRYFLNPALLRDTDLSMGTTLTRIEPHRLEALIIEDLCRYPGSAISEIHNRVAPEIKQRRLKTALDHLVKEGKVRPKGEKRWRRYWFEAQ</sequence>
<accession>A0A8J6TAU7</accession>
<evidence type="ECO:0000313" key="2">
    <source>
        <dbReference type="EMBL" id="MBC8316684.1"/>
    </source>
</evidence>
<feature type="domain" description="Schlafen AlbA-2" evidence="1">
    <location>
        <begin position="4"/>
        <end position="122"/>
    </location>
</feature>
<comment type="caution">
    <text evidence="2">The sequence shown here is derived from an EMBL/GenBank/DDBJ whole genome shotgun (WGS) entry which is preliminary data.</text>
</comment>
<reference evidence="2 3" key="1">
    <citation type="submission" date="2020-08" db="EMBL/GenBank/DDBJ databases">
        <title>Bridging the membrane lipid divide: bacteria of the FCB group superphylum have the potential to synthesize archaeal ether lipids.</title>
        <authorList>
            <person name="Villanueva L."/>
            <person name="Von Meijenfeldt F.A.B."/>
            <person name="Westbye A.B."/>
            <person name="Yadav S."/>
            <person name="Hopmans E.C."/>
            <person name="Dutilh B.E."/>
            <person name="Sinninghe Damste J.S."/>
        </authorList>
    </citation>
    <scope>NUCLEOTIDE SEQUENCE [LARGE SCALE GENOMIC DNA]</scope>
    <source>
        <strain evidence="2">NIOZ-UU47</strain>
    </source>
</reference>
<dbReference type="Gene3D" id="3.30.950.30">
    <property type="entry name" value="Schlafen, AAA domain"/>
    <property type="match status" value="1"/>
</dbReference>
<evidence type="ECO:0000259" key="1">
    <source>
        <dbReference type="Pfam" id="PF04326"/>
    </source>
</evidence>